<dbReference type="Proteomes" id="UP001321749">
    <property type="component" value="Unassembled WGS sequence"/>
</dbReference>
<gene>
    <name evidence="2" type="ORF">QBC42DRAFT_279503</name>
</gene>
<proteinExistence type="predicted"/>
<organism evidence="2 3">
    <name type="scientific">Cladorrhinum samala</name>
    <dbReference type="NCBI Taxonomy" id="585594"/>
    <lineage>
        <taxon>Eukaryota</taxon>
        <taxon>Fungi</taxon>
        <taxon>Dikarya</taxon>
        <taxon>Ascomycota</taxon>
        <taxon>Pezizomycotina</taxon>
        <taxon>Sordariomycetes</taxon>
        <taxon>Sordariomycetidae</taxon>
        <taxon>Sordariales</taxon>
        <taxon>Podosporaceae</taxon>
        <taxon>Cladorrhinum</taxon>
    </lineage>
</organism>
<comment type="caution">
    <text evidence="2">The sequence shown here is derived from an EMBL/GenBank/DDBJ whole genome shotgun (WGS) entry which is preliminary data.</text>
</comment>
<evidence type="ECO:0000313" key="2">
    <source>
        <dbReference type="EMBL" id="KAK4457249.1"/>
    </source>
</evidence>
<keyword evidence="1" id="KW-1133">Transmembrane helix</keyword>
<reference evidence="2" key="1">
    <citation type="journal article" date="2023" name="Mol. Phylogenet. Evol.">
        <title>Genome-scale phylogeny and comparative genomics of the fungal order Sordariales.</title>
        <authorList>
            <person name="Hensen N."/>
            <person name="Bonometti L."/>
            <person name="Westerberg I."/>
            <person name="Brannstrom I.O."/>
            <person name="Guillou S."/>
            <person name="Cros-Aarteil S."/>
            <person name="Calhoun S."/>
            <person name="Haridas S."/>
            <person name="Kuo A."/>
            <person name="Mondo S."/>
            <person name="Pangilinan J."/>
            <person name="Riley R."/>
            <person name="LaButti K."/>
            <person name="Andreopoulos B."/>
            <person name="Lipzen A."/>
            <person name="Chen C."/>
            <person name="Yan M."/>
            <person name="Daum C."/>
            <person name="Ng V."/>
            <person name="Clum A."/>
            <person name="Steindorff A."/>
            <person name="Ohm R.A."/>
            <person name="Martin F."/>
            <person name="Silar P."/>
            <person name="Natvig D.O."/>
            <person name="Lalanne C."/>
            <person name="Gautier V."/>
            <person name="Ament-Velasquez S.L."/>
            <person name="Kruys A."/>
            <person name="Hutchinson M.I."/>
            <person name="Powell A.J."/>
            <person name="Barry K."/>
            <person name="Miller A.N."/>
            <person name="Grigoriev I.V."/>
            <person name="Debuchy R."/>
            <person name="Gladieux P."/>
            <person name="Hiltunen Thoren M."/>
            <person name="Johannesson H."/>
        </authorList>
    </citation>
    <scope>NUCLEOTIDE SEQUENCE</scope>
    <source>
        <strain evidence="2">PSN324</strain>
    </source>
</reference>
<protein>
    <submittedName>
        <fullName evidence="2">Uncharacterized protein</fullName>
    </submittedName>
</protein>
<feature type="transmembrane region" description="Helical" evidence="1">
    <location>
        <begin position="113"/>
        <end position="131"/>
    </location>
</feature>
<evidence type="ECO:0000313" key="3">
    <source>
        <dbReference type="Proteomes" id="UP001321749"/>
    </source>
</evidence>
<feature type="transmembrane region" description="Helical" evidence="1">
    <location>
        <begin position="172"/>
        <end position="193"/>
    </location>
</feature>
<name>A0AAV9H8A9_9PEZI</name>
<dbReference type="AlphaFoldDB" id="A0AAV9H8A9"/>
<accession>A0AAV9H8A9</accession>
<reference evidence="2" key="2">
    <citation type="submission" date="2023-06" db="EMBL/GenBank/DDBJ databases">
        <authorList>
            <consortium name="Lawrence Berkeley National Laboratory"/>
            <person name="Mondo S.J."/>
            <person name="Hensen N."/>
            <person name="Bonometti L."/>
            <person name="Westerberg I."/>
            <person name="Brannstrom I.O."/>
            <person name="Guillou S."/>
            <person name="Cros-Aarteil S."/>
            <person name="Calhoun S."/>
            <person name="Haridas S."/>
            <person name="Kuo A."/>
            <person name="Pangilinan J."/>
            <person name="Riley R."/>
            <person name="Labutti K."/>
            <person name="Andreopoulos B."/>
            <person name="Lipzen A."/>
            <person name="Chen C."/>
            <person name="Yanf M."/>
            <person name="Daum C."/>
            <person name="Ng V."/>
            <person name="Clum A."/>
            <person name="Steindorff A."/>
            <person name="Ohm R."/>
            <person name="Martin F."/>
            <person name="Silar P."/>
            <person name="Natvig D."/>
            <person name="Lalanne C."/>
            <person name="Gautier V."/>
            <person name="Ament-Velasquez S.L."/>
            <person name="Kruys A."/>
            <person name="Hutchinson M.I."/>
            <person name="Powell A.J."/>
            <person name="Barry K."/>
            <person name="Miller A.N."/>
            <person name="Grigoriev I.V."/>
            <person name="Debuchy R."/>
            <person name="Gladieux P."/>
            <person name="Thoren M.H."/>
            <person name="Johannesson H."/>
        </authorList>
    </citation>
    <scope>NUCLEOTIDE SEQUENCE</scope>
    <source>
        <strain evidence="2">PSN324</strain>
    </source>
</reference>
<keyword evidence="1" id="KW-0472">Membrane</keyword>
<dbReference type="EMBL" id="MU865126">
    <property type="protein sequence ID" value="KAK4457249.1"/>
    <property type="molecule type" value="Genomic_DNA"/>
</dbReference>
<feature type="transmembrane region" description="Helical" evidence="1">
    <location>
        <begin position="140"/>
        <end position="160"/>
    </location>
</feature>
<keyword evidence="1" id="KW-0812">Transmembrane</keyword>
<keyword evidence="3" id="KW-1185">Reference proteome</keyword>
<sequence>MIIIALRLVNRQTSRRAGLQYDIPKLALKLPGHEESLSTAYEEATSKLPTDTASLCPFSLALSTFHSIKKEEIVMAQSKPPSRFLARLLGPSAIAFAATEYKNANILPSPDPAVTYLNGAILFVAGLSIILHHNRWYRNWTVLITLLGWTMLALGLGRMVEPRAQPGGDQGVVYATEGVLAVVGLVLCWRGYVS</sequence>
<evidence type="ECO:0000256" key="1">
    <source>
        <dbReference type="SAM" id="Phobius"/>
    </source>
</evidence>